<dbReference type="AlphaFoldDB" id="A0A975BDW2"/>
<accession>A0A975BDW2</accession>
<evidence type="ECO:0000313" key="2">
    <source>
        <dbReference type="Proteomes" id="UP000663720"/>
    </source>
</evidence>
<dbReference type="Proteomes" id="UP000663720">
    <property type="component" value="Chromosome"/>
</dbReference>
<name>A0A975BDW2_9BACT</name>
<sequence>MPKLIPTSKFLEDVEKFRSDKAIRKKIAKTMVFLENNPLHPGLNAERIINDPAAWSARVDRKYRLSFEPQDFLPSGAPDWSASILLLRLLNHDDLYKHPR</sequence>
<dbReference type="SUPFAM" id="SSF143011">
    <property type="entry name" value="RelE-like"/>
    <property type="match status" value="1"/>
</dbReference>
<gene>
    <name evidence="1" type="ORF">dnl_58750</name>
</gene>
<reference evidence="1" key="1">
    <citation type="journal article" date="2021" name="Microb. Physiol.">
        <title>Proteogenomic Insights into the Physiology of Marine, Sulfate-Reducing, Filamentous Desulfonema limicola and Desulfonema magnum.</title>
        <authorList>
            <person name="Schnaars V."/>
            <person name="Wohlbrand L."/>
            <person name="Scheve S."/>
            <person name="Hinrichs C."/>
            <person name="Reinhardt R."/>
            <person name="Rabus R."/>
        </authorList>
    </citation>
    <scope>NUCLEOTIDE SEQUENCE</scope>
    <source>
        <strain evidence="1">5ac10</strain>
    </source>
</reference>
<protein>
    <submittedName>
        <fullName evidence="1">RelE/ParE domain-containing protein</fullName>
    </submittedName>
</protein>
<dbReference type="RefSeq" id="WP_207689316.1">
    <property type="nucleotide sequence ID" value="NZ_CP061799.1"/>
</dbReference>
<dbReference type="EMBL" id="CP061799">
    <property type="protein sequence ID" value="QTA83465.1"/>
    <property type="molecule type" value="Genomic_DNA"/>
</dbReference>
<evidence type="ECO:0000313" key="1">
    <source>
        <dbReference type="EMBL" id="QTA83465.1"/>
    </source>
</evidence>
<dbReference type="Gene3D" id="3.30.2310.20">
    <property type="entry name" value="RelE-like"/>
    <property type="match status" value="1"/>
</dbReference>
<proteinExistence type="predicted"/>
<dbReference type="KEGG" id="dli:dnl_58750"/>
<organism evidence="1 2">
    <name type="scientific">Desulfonema limicola</name>
    <dbReference type="NCBI Taxonomy" id="45656"/>
    <lineage>
        <taxon>Bacteria</taxon>
        <taxon>Pseudomonadati</taxon>
        <taxon>Thermodesulfobacteriota</taxon>
        <taxon>Desulfobacteria</taxon>
        <taxon>Desulfobacterales</taxon>
        <taxon>Desulfococcaceae</taxon>
        <taxon>Desulfonema</taxon>
    </lineage>
</organism>
<dbReference type="InterPro" id="IPR035093">
    <property type="entry name" value="RelE/ParE_toxin_dom_sf"/>
</dbReference>
<keyword evidence="2" id="KW-1185">Reference proteome</keyword>